<evidence type="ECO:0000259" key="2">
    <source>
        <dbReference type="PROSITE" id="PS50405"/>
    </source>
</evidence>
<comment type="catalytic activity">
    <reaction evidence="1">
        <text>RX + glutathione = an S-substituted glutathione + a halide anion + H(+)</text>
        <dbReference type="Rhea" id="RHEA:16437"/>
        <dbReference type="ChEBI" id="CHEBI:15378"/>
        <dbReference type="ChEBI" id="CHEBI:16042"/>
        <dbReference type="ChEBI" id="CHEBI:17792"/>
        <dbReference type="ChEBI" id="CHEBI:57925"/>
        <dbReference type="ChEBI" id="CHEBI:90779"/>
        <dbReference type="EC" id="2.5.1.18"/>
    </reaction>
</comment>
<comment type="function">
    <text evidence="1">Is involved in the conjugation of reduced glutathione to a wide number of exogenous and endogenous hydrophobic electrophiles.</text>
</comment>
<sequence>MTGQAPGREHTASQARDCDLADGQACDFPSSRMLARVGKWSDDYRSSSILRAEPFDRAIARFWAVYIDDKKEAAGQFQKVLGLLEEPFAECGKGKGFFGGDAVGYLDIALGSWLGWIRALEKDKSIKILDAEELPRLAEWAKRFLAEESVKGLVPEADEYLKLYAAAVASQ</sequence>
<dbReference type="GO" id="GO:0004364">
    <property type="term" value="F:glutathione transferase activity"/>
    <property type="evidence" value="ECO:0007669"/>
    <property type="project" value="UniProtKB-UniRule"/>
</dbReference>
<comment type="similarity">
    <text evidence="1">Belongs to the GST superfamily.</text>
</comment>
<reference evidence="3 4" key="1">
    <citation type="submission" date="2020-08" db="EMBL/GenBank/DDBJ databases">
        <title>Plant Genome Project.</title>
        <authorList>
            <person name="Zhang R.-G."/>
        </authorList>
    </citation>
    <scope>NUCLEOTIDE SEQUENCE [LARGE SCALE GENOMIC DNA]</scope>
    <source>
        <tissue evidence="3">Rhizome</tissue>
    </source>
</reference>
<gene>
    <name evidence="3" type="ORF">ZIOFF_010266</name>
</gene>
<dbReference type="Gene3D" id="1.20.1050.10">
    <property type="match status" value="1"/>
</dbReference>
<evidence type="ECO:0000313" key="3">
    <source>
        <dbReference type="EMBL" id="KAG6528117.1"/>
    </source>
</evidence>
<dbReference type="InterPro" id="IPR045073">
    <property type="entry name" value="Omega/Tau-like"/>
</dbReference>
<feature type="domain" description="GST C-terminal" evidence="2">
    <location>
        <begin position="30"/>
        <end position="168"/>
    </location>
</feature>
<proteinExistence type="inferred from homology"/>
<dbReference type="Pfam" id="PF13410">
    <property type="entry name" value="GST_C_2"/>
    <property type="match status" value="1"/>
</dbReference>
<dbReference type="EMBL" id="JACMSC010000003">
    <property type="protein sequence ID" value="KAG6528117.1"/>
    <property type="molecule type" value="Genomic_DNA"/>
</dbReference>
<evidence type="ECO:0000313" key="4">
    <source>
        <dbReference type="Proteomes" id="UP000734854"/>
    </source>
</evidence>
<name>A0A8J5HV51_ZINOF</name>
<keyword evidence="1" id="KW-0808">Transferase</keyword>
<dbReference type="Proteomes" id="UP000734854">
    <property type="component" value="Unassembled WGS sequence"/>
</dbReference>
<dbReference type="EC" id="2.5.1.18" evidence="1"/>
<keyword evidence="1" id="KW-0963">Cytoplasm</keyword>
<dbReference type="PANTHER" id="PTHR11260">
    <property type="entry name" value="GLUTATHIONE S-TRANSFERASE, GST, SUPERFAMILY, GST DOMAIN CONTAINING"/>
    <property type="match status" value="1"/>
</dbReference>
<dbReference type="GO" id="GO:0005829">
    <property type="term" value="C:cytosol"/>
    <property type="evidence" value="ECO:0007669"/>
    <property type="project" value="UniProtKB-SubCell"/>
</dbReference>
<dbReference type="PROSITE" id="PS50405">
    <property type="entry name" value="GST_CTER"/>
    <property type="match status" value="1"/>
</dbReference>
<dbReference type="SUPFAM" id="SSF47616">
    <property type="entry name" value="GST C-terminal domain-like"/>
    <property type="match status" value="1"/>
</dbReference>
<comment type="caution">
    <text evidence="3">The sequence shown here is derived from an EMBL/GenBank/DDBJ whole genome shotgun (WGS) entry which is preliminary data.</text>
</comment>
<dbReference type="InterPro" id="IPR045074">
    <property type="entry name" value="GST_C_Tau"/>
</dbReference>
<dbReference type="InterPro" id="IPR010987">
    <property type="entry name" value="Glutathione-S-Trfase_C-like"/>
</dbReference>
<dbReference type="InterPro" id="IPR036282">
    <property type="entry name" value="Glutathione-S-Trfase_C_sf"/>
</dbReference>
<dbReference type="GO" id="GO:0006749">
    <property type="term" value="P:glutathione metabolic process"/>
    <property type="evidence" value="ECO:0007669"/>
    <property type="project" value="InterPro"/>
</dbReference>
<dbReference type="AlphaFoldDB" id="A0A8J5HV51"/>
<dbReference type="PANTHER" id="PTHR11260:SF781">
    <property type="entry name" value="GLUTATHIONE S-TRANSFERASE U19"/>
    <property type="match status" value="1"/>
</dbReference>
<dbReference type="CDD" id="cd03185">
    <property type="entry name" value="GST_C_Tau"/>
    <property type="match status" value="1"/>
</dbReference>
<evidence type="ECO:0000256" key="1">
    <source>
        <dbReference type="RuleBase" id="RU369102"/>
    </source>
</evidence>
<protein>
    <recommendedName>
        <fullName evidence="1">Glutathione S-transferase</fullName>
        <ecNumber evidence="1">2.5.1.18</ecNumber>
    </recommendedName>
</protein>
<accession>A0A8J5HV51</accession>
<comment type="subcellular location">
    <subcellularLocation>
        <location evidence="1">Cytoplasm</location>
        <location evidence="1">Cytosol</location>
    </subcellularLocation>
</comment>
<keyword evidence="4" id="KW-1185">Reference proteome</keyword>
<organism evidence="3 4">
    <name type="scientific">Zingiber officinale</name>
    <name type="common">Ginger</name>
    <name type="synonym">Amomum zingiber</name>
    <dbReference type="NCBI Taxonomy" id="94328"/>
    <lineage>
        <taxon>Eukaryota</taxon>
        <taxon>Viridiplantae</taxon>
        <taxon>Streptophyta</taxon>
        <taxon>Embryophyta</taxon>
        <taxon>Tracheophyta</taxon>
        <taxon>Spermatophyta</taxon>
        <taxon>Magnoliopsida</taxon>
        <taxon>Liliopsida</taxon>
        <taxon>Zingiberales</taxon>
        <taxon>Zingiberaceae</taxon>
        <taxon>Zingiber</taxon>
    </lineage>
</organism>